<dbReference type="InterPro" id="IPR036388">
    <property type="entry name" value="WH-like_DNA-bd_sf"/>
</dbReference>
<dbReference type="EMBL" id="DVMN01000035">
    <property type="protein sequence ID" value="HIU21010.1"/>
    <property type="molecule type" value="Genomic_DNA"/>
</dbReference>
<evidence type="ECO:0000313" key="2">
    <source>
        <dbReference type="EMBL" id="HIU21010.1"/>
    </source>
</evidence>
<dbReference type="GO" id="GO:0003677">
    <property type="term" value="F:DNA binding"/>
    <property type="evidence" value="ECO:0007669"/>
    <property type="project" value="InterPro"/>
</dbReference>
<organism evidence="2 3">
    <name type="scientific">Candidatus Limadaptatus stercorigallinarum</name>
    <dbReference type="NCBI Taxonomy" id="2840845"/>
    <lineage>
        <taxon>Bacteria</taxon>
        <taxon>Bacillati</taxon>
        <taxon>Bacillota</taxon>
        <taxon>Clostridia</taxon>
        <taxon>Eubacteriales</taxon>
        <taxon>Candidatus Limadaptatus</taxon>
    </lineage>
</organism>
<feature type="domain" description="Sporulation initiation factor Spo0A C-terminal" evidence="1">
    <location>
        <begin position="11"/>
        <end position="108"/>
    </location>
</feature>
<name>A0A9D1HTG7_9FIRM</name>
<dbReference type="GO" id="GO:0042173">
    <property type="term" value="P:regulation of sporulation resulting in formation of a cellular spore"/>
    <property type="evidence" value="ECO:0007669"/>
    <property type="project" value="InterPro"/>
</dbReference>
<gene>
    <name evidence="2" type="ORF">IAD51_02060</name>
</gene>
<dbReference type="Gene3D" id="1.10.10.10">
    <property type="entry name" value="Winged helix-like DNA-binding domain superfamily/Winged helix DNA-binding domain"/>
    <property type="match status" value="1"/>
</dbReference>
<dbReference type="GO" id="GO:0003743">
    <property type="term" value="F:translation initiation factor activity"/>
    <property type="evidence" value="ECO:0007669"/>
    <property type="project" value="UniProtKB-KW"/>
</dbReference>
<proteinExistence type="predicted"/>
<evidence type="ECO:0000313" key="3">
    <source>
        <dbReference type="Proteomes" id="UP000824088"/>
    </source>
</evidence>
<reference evidence="2" key="2">
    <citation type="journal article" date="2021" name="PeerJ">
        <title>Extensive microbial diversity within the chicken gut microbiome revealed by metagenomics and culture.</title>
        <authorList>
            <person name="Gilroy R."/>
            <person name="Ravi A."/>
            <person name="Getino M."/>
            <person name="Pursley I."/>
            <person name="Horton D.L."/>
            <person name="Alikhan N.F."/>
            <person name="Baker D."/>
            <person name="Gharbi K."/>
            <person name="Hall N."/>
            <person name="Watson M."/>
            <person name="Adriaenssens E.M."/>
            <person name="Foster-Nyarko E."/>
            <person name="Jarju S."/>
            <person name="Secka A."/>
            <person name="Antonio M."/>
            <person name="Oren A."/>
            <person name="Chaudhuri R.R."/>
            <person name="La Ragione R."/>
            <person name="Hildebrand F."/>
            <person name="Pallen M.J."/>
        </authorList>
    </citation>
    <scope>NUCLEOTIDE SEQUENCE</scope>
    <source>
        <strain evidence="2">1063</strain>
    </source>
</reference>
<dbReference type="InterPro" id="IPR016032">
    <property type="entry name" value="Sig_transdc_resp-reg_C-effctor"/>
</dbReference>
<dbReference type="GO" id="GO:0005737">
    <property type="term" value="C:cytoplasm"/>
    <property type="evidence" value="ECO:0007669"/>
    <property type="project" value="InterPro"/>
</dbReference>
<dbReference type="SUPFAM" id="SSF46894">
    <property type="entry name" value="C-terminal effector domain of the bipartite response regulators"/>
    <property type="match status" value="1"/>
</dbReference>
<dbReference type="GO" id="GO:0005509">
    <property type="term" value="F:calcium ion binding"/>
    <property type="evidence" value="ECO:0007669"/>
    <property type="project" value="InterPro"/>
</dbReference>
<dbReference type="Proteomes" id="UP000824088">
    <property type="component" value="Unassembled WGS sequence"/>
</dbReference>
<dbReference type="GO" id="GO:0003700">
    <property type="term" value="F:DNA-binding transcription factor activity"/>
    <property type="evidence" value="ECO:0007669"/>
    <property type="project" value="InterPro"/>
</dbReference>
<protein>
    <submittedName>
        <fullName evidence="2">Sporulation initiation factor Spo0A C-terminal domain-containing protein</fullName>
    </submittedName>
</protein>
<reference evidence="2" key="1">
    <citation type="submission" date="2020-10" db="EMBL/GenBank/DDBJ databases">
        <authorList>
            <person name="Gilroy R."/>
        </authorList>
    </citation>
    <scope>NUCLEOTIDE SEQUENCE</scope>
    <source>
        <strain evidence="2">1063</strain>
    </source>
</reference>
<keyword evidence="2" id="KW-0396">Initiation factor</keyword>
<dbReference type="Pfam" id="PF08769">
    <property type="entry name" value="Spo0A_C"/>
    <property type="match status" value="1"/>
</dbReference>
<comment type="caution">
    <text evidence="2">The sequence shown here is derived from an EMBL/GenBank/DDBJ whole genome shotgun (WGS) entry which is preliminary data.</text>
</comment>
<evidence type="ECO:0000259" key="1">
    <source>
        <dbReference type="Pfam" id="PF08769"/>
    </source>
</evidence>
<sequence>MNQIPPRIKLYLLKLGFQPNLKGYRLLARLIALAEEGTEIMPLKYFGYKRLAEEFGVGEASVEKDIQNAISSAWLRGDVNVLYGEFGETLDEDKGKPTNKQFLLTALERLAEEQNRLPAASEK</sequence>
<dbReference type="InterPro" id="IPR014879">
    <property type="entry name" value="Spo0A_C"/>
</dbReference>
<keyword evidence="2" id="KW-0648">Protein biosynthesis</keyword>
<dbReference type="AlphaFoldDB" id="A0A9D1HTG7"/>
<accession>A0A9D1HTG7</accession>